<dbReference type="FunFam" id="3.90.70.80:FF:000005">
    <property type="entry name" value="OTU domain-containing protein 3"/>
    <property type="match status" value="1"/>
</dbReference>
<keyword evidence="6" id="KW-0645">Protease</keyword>
<evidence type="ECO:0000256" key="1">
    <source>
        <dbReference type="ARBA" id="ARBA00000707"/>
    </source>
</evidence>
<comment type="function">
    <text evidence="12">Deubiquitinating enzyme that hydrolyzes 'Lys-6'- and 'Lys-11'-linked polyubiquitin. Also hydrolyzes heterotypic (mixed and branched) and homotypic chains. Important regulator of energy metabolism. Glucose and fatty acids trigger its nuclear translocation by CBP-dependent acetylation. In the nucleus, deubiquitinates and stabilizes the nuclear receptor PPARD regulating the expression of various genes involved in glucose and lipid metabolism and oxidative phosphorylation. Also acts as a negative regulator of the ribosome quality control (RQC) by mediating deubiquitination of 40S ribosomal proteins RPS10/eS10 and RPS20/uS10, thereby antagonizing ZNF598-mediated 40S ubiquitination.</text>
</comment>
<dbReference type="SUPFAM" id="SSF54001">
    <property type="entry name" value="Cysteine proteinases"/>
    <property type="match status" value="1"/>
</dbReference>
<dbReference type="Proteomes" id="UP000824782">
    <property type="component" value="Unassembled WGS sequence"/>
</dbReference>
<keyword evidence="10" id="KW-0007">Acetylation</keyword>
<evidence type="ECO:0000256" key="11">
    <source>
        <dbReference type="ARBA" id="ARBA00023242"/>
    </source>
</evidence>
<evidence type="ECO:0000313" key="16">
    <source>
        <dbReference type="EMBL" id="KAG8548664.1"/>
    </source>
</evidence>
<keyword evidence="5" id="KW-0963">Cytoplasm</keyword>
<dbReference type="GO" id="GO:0050821">
    <property type="term" value="P:protein stabilization"/>
    <property type="evidence" value="ECO:0007669"/>
    <property type="project" value="TreeGrafter"/>
</dbReference>
<gene>
    <name evidence="16" type="ORF">GDO81_024647</name>
</gene>
<organism evidence="16 17">
    <name type="scientific">Engystomops pustulosus</name>
    <name type="common">Tungara frog</name>
    <name type="synonym">Physalaemus pustulosus</name>
    <dbReference type="NCBI Taxonomy" id="76066"/>
    <lineage>
        <taxon>Eukaryota</taxon>
        <taxon>Metazoa</taxon>
        <taxon>Chordata</taxon>
        <taxon>Craniata</taxon>
        <taxon>Vertebrata</taxon>
        <taxon>Euteleostomi</taxon>
        <taxon>Amphibia</taxon>
        <taxon>Batrachia</taxon>
        <taxon>Anura</taxon>
        <taxon>Neobatrachia</taxon>
        <taxon>Hyloidea</taxon>
        <taxon>Leptodactylidae</taxon>
        <taxon>Leiuperinae</taxon>
        <taxon>Engystomops</taxon>
    </lineage>
</organism>
<dbReference type="Gene3D" id="3.90.70.80">
    <property type="match status" value="1"/>
</dbReference>
<feature type="compositionally biased region" description="Basic and acidic residues" evidence="14">
    <location>
        <begin position="355"/>
        <end position="365"/>
    </location>
</feature>
<dbReference type="GO" id="GO:0006508">
    <property type="term" value="P:proteolysis"/>
    <property type="evidence" value="ECO:0007669"/>
    <property type="project" value="UniProtKB-KW"/>
</dbReference>
<feature type="compositionally biased region" description="Basic and acidic residues" evidence="14">
    <location>
        <begin position="376"/>
        <end position="399"/>
    </location>
</feature>
<dbReference type="InterPro" id="IPR003323">
    <property type="entry name" value="OTU_dom"/>
</dbReference>
<keyword evidence="9" id="KW-0788">Thiol protease</keyword>
<dbReference type="CDD" id="cd22770">
    <property type="entry name" value="OTU_OTUD3"/>
    <property type="match status" value="1"/>
</dbReference>
<evidence type="ECO:0000256" key="14">
    <source>
        <dbReference type="SAM" id="MobiDB-lite"/>
    </source>
</evidence>
<dbReference type="EMBL" id="WNYA01000355">
    <property type="protein sequence ID" value="KAG8548664.1"/>
    <property type="molecule type" value="Genomic_DNA"/>
</dbReference>
<evidence type="ECO:0000256" key="3">
    <source>
        <dbReference type="ARBA" id="ARBA00004496"/>
    </source>
</evidence>
<dbReference type="GO" id="GO:0035871">
    <property type="term" value="P:protein K11-linked deubiquitination"/>
    <property type="evidence" value="ECO:0007669"/>
    <property type="project" value="TreeGrafter"/>
</dbReference>
<dbReference type="AlphaFoldDB" id="A0AAV6ZGW6"/>
<feature type="compositionally biased region" description="Basic and acidic residues" evidence="14">
    <location>
        <begin position="48"/>
        <end position="75"/>
    </location>
</feature>
<evidence type="ECO:0000256" key="6">
    <source>
        <dbReference type="ARBA" id="ARBA00022670"/>
    </source>
</evidence>
<evidence type="ECO:0000256" key="4">
    <source>
        <dbReference type="ARBA" id="ARBA00012759"/>
    </source>
</evidence>
<dbReference type="Pfam" id="PF02338">
    <property type="entry name" value="OTU"/>
    <property type="match status" value="1"/>
</dbReference>
<keyword evidence="7" id="KW-0833">Ubl conjugation pathway</keyword>
<proteinExistence type="predicted"/>
<feature type="region of interest" description="Disordered" evidence="14">
    <location>
        <begin position="236"/>
        <end position="259"/>
    </location>
</feature>
<sequence length="428" mass="48623">MVARPITWSVDAGSVFSRCCRCGSRFICGWDVGGGMSRKQGVRSRPGKKAEQERKKDERAAKRAIAKERRNRPGDGGDTEEFLSFANQLQVLGLRLREVPGDGNCLFRALGDQLEGHSRNHLNHRQETVDYMVKHRNDFEPFVEDDIPFERHVENLAQPGTFAGNDAIVAFARNNQVIVVIHQLNNPLWQIRGSDKANARELHIAYRYGEHYDSVRSIHDNTETPALLQTEMLSKDVSNRKGKTKSNISQGQAEQRGDAVQKVRNATGCADVRLILQSLEAESYDIESTIQVVLQIEELKQIGDGDEDCIAEGSDCSYSSATWEPSDCDGLDTQRRPPTPQKETAEHRKHSRQSRPGEDTQEQNRKNSNQKISNKQRKEQQRLEKKKRQEERHRQKVQEQRSNNTDNNRQEEEASSVTLVKALSTLNI</sequence>
<feature type="region of interest" description="Disordered" evidence="14">
    <location>
        <begin position="37"/>
        <end position="79"/>
    </location>
</feature>
<evidence type="ECO:0000256" key="7">
    <source>
        <dbReference type="ARBA" id="ARBA00022786"/>
    </source>
</evidence>
<dbReference type="InterPro" id="IPR050704">
    <property type="entry name" value="Peptidase_C85-like"/>
</dbReference>
<comment type="subcellular location">
    <subcellularLocation>
        <location evidence="3">Cytoplasm</location>
    </subcellularLocation>
    <subcellularLocation>
        <location evidence="2">Nucleus</location>
    </subcellularLocation>
</comment>
<evidence type="ECO:0000256" key="5">
    <source>
        <dbReference type="ARBA" id="ARBA00022490"/>
    </source>
</evidence>
<evidence type="ECO:0000256" key="9">
    <source>
        <dbReference type="ARBA" id="ARBA00022807"/>
    </source>
</evidence>
<dbReference type="GO" id="GO:0071108">
    <property type="term" value="P:protein K48-linked deubiquitination"/>
    <property type="evidence" value="ECO:0007669"/>
    <property type="project" value="TreeGrafter"/>
</dbReference>
<dbReference type="GO" id="GO:1990167">
    <property type="term" value="P:protein K27-linked deubiquitination"/>
    <property type="evidence" value="ECO:0007669"/>
    <property type="project" value="TreeGrafter"/>
</dbReference>
<name>A0AAV6ZGW6_ENGPU</name>
<evidence type="ECO:0000256" key="10">
    <source>
        <dbReference type="ARBA" id="ARBA00022990"/>
    </source>
</evidence>
<keyword evidence="17" id="KW-1185">Reference proteome</keyword>
<dbReference type="PROSITE" id="PS50802">
    <property type="entry name" value="OTU"/>
    <property type="match status" value="1"/>
</dbReference>
<evidence type="ECO:0000256" key="8">
    <source>
        <dbReference type="ARBA" id="ARBA00022801"/>
    </source>
</evidence>
<protein>
    <recommendedName>
        <fullName evidence="13">OTU domain-containing protein 3</fullName>
        <ecNumber evidence="4">3.4.19.12</ecNumber>
    </recommendedName>
</protein>
<dbReference type="EC" id="3.4.19.12" evidence="4"/>
<dbReference type="PANTHER" id="PTHR12419:SF7">
    <property type="entry name" value="OTU DOMAIN-CONTAINING PROTEIN 3"/>
    <property type="match status" value="1"/>
</dbReference>
<evidence type="ECO:0000256" key="12">
    <source>
        <dbReference type="ARBA" id="ARBA00059041"/>
    </source>
</evidence>
<dbReference type="PANTHER" id="PTHR12419">
    <property type="entry name" value="OTU DOMAIN CONTAINING PROTEIN"/>
    <property type="match status" value="1"/>
</dbReference>
<evidence type="ECO:0000313" key="17">
    <source>
        <dbReference type="Proteomes" id="UP000824782"/>
    </source>
</evidence>
<dbReference type="GO" id="GO:0004843">
    <property type="term" value="F:cysteine-type deubiquitinase activity"/>
    <property type="evidence" value="ECO:0007669"/>
    <property type="project" value="UniProtKB-EC"/>
</dbReference>
<evidence type="ECO:0000259" key="15">
    <source>
        <dbReference type="PROSITE" id="PS50802"/>
    </source>
</evidence>
<feature type="domain" description="OTU" evidence="15">
    <location>
        <begin position="94"/>
        <end position="218"/>
    </location>
</feature>
<dbReference type="InterPro" id="IPR038765">
    <property type="entry name" value="Papain-like_cys_pep_sf"/>
</dbReference>
<dbReference type="GO" id="GO:0044313">
    <property type="term" value="P:protein K6-linked deubiquitination"/>
    <property type="evidence" value="ECO:0007669"/>
    <property type="project" value="TreeGrafter"/>
</dbReference>
<reference evidence="16" key="1">
    <citation type="thesis" date="2020" institute="ProQuest LLC" country="789 East Eisenhower Parkway, Ann Arbor, MI, USA">
        <title>Comparative Genomics and Chromosome Evolution.</title>
        <authorList>
            <person name="Mudd A.B."/>
        </authorList>
    </citation>
    <scope>NUCLEOTIDE SEQUENCE</scope>
    <source>
        <strain evidence="16">237g6f4</strain>
        <tissue evidence="16">Blood</tissue>
    </source>
</reference>
<keyword evidence="11" id="KW-0539">Nucleus</keyword>
<evidence type="ECO:0000256" key="2">
    <source>
        <dbReference type="ARBA" id="ARBA00004123"/>
    </source>
</evidence>
<comment type="caution">
    <text evidence="16">The sequence shown here is derived from an EMBL/GenBank/DDBJ whole genome shotgun (WGS) entry which is preliminary data.</text>
</comment>
<dbReference type="GO" id="GO:0005737">
    <property type="term" value="C:cytoplasm"/>
    <property type="evidence" value="ECO:0007669"/>
    <property type="project" value="UniProtKB-SubCell"/>
</dbReference>
<comment type="catalytic activity">
    <reaction evidence="1">
        <text>Thiol-dependent hydrolysis of ester, thioester, amide, peptide and isopeptide bonds formed by the C-terminal Gly of ubiquitin (a 76-residue protein attached to proteins as an intracellular targeting signal).</text>
        <dbReference type="EC" id="3.4.19.12"/>
    </reaction>
</comment>
<accession>A0AAV6ZGW6</accession>
<feature type="region of interest" description="Disordered" evidence="14">
    <location>
        <begin position="318"/>
        <end position="428"/>
    </location>
</feature>
<dbReference type="GO" id="GO:0005634">
    <property type="term" value="C:nucleus"/>
    <property type="evidence" value="ECO:0007669"/>
    <property type="project" value="UniProtKB-SubCell"/>
</dbReference>
<keyword evidence="8" id="KW-0378">Hydrolase</keyword>
<evidence type="ECO:0000256" key="13">
    <source>
        <dbReference type="ARBA" id="ARBA00074859"/>
    </source>
</evidence>